<evidence type="ECO:0000256" key="4">
    <source>
        <dbReference type="ARBA" id="ARBA00022737"/>
    </source>
</evidence>
<evidence type="ECO:0000256" key="9">
    <source>
        <dbReference type="ARBA" id="ARBA00023136"/>
    </source>
</evidence>
<keyword evidence="4 10" id="KW-0677">Repeat</keyword>
<dbReference type="GO" id="GO:0006888">
    <property type="term" value="P:endoplasmic reticulum to Golgi vesicle-mediated transport"/>
    <property type="evidence" value="ECO:0007669"/>
    <property type="project" value="UniProtKB-UniRule"/>
</dbReference>
<dbReference type="EMBL" id="MU005575">
    <property type="protein sequence ID" value="KAF2687450.1"/>
    <property type="molecule type" value="Genomic_DNA"/>
</dbReference>
<evidence type="ECO:0000256" key="1">
    <source>
        <dbReference type="ARBA" id="ARBA00022448"/>
    </source>
</evidence>
<dbReference type="GO" id="GO:0015031">
    <property type="term" value="P:protein transport"/>
    <property type="evidence" value="ECO:0007669"/>
    <property type="project" value="UniProtKB-KW"/>
</dbReference>
<dbReference type="Proteomes" id="UP000799291">
    <property type="component" value="Unassembled WGS sequence"/>
</dbReference>
<gene>
    <name evidence="11" type="ORF">K458DRAFT_362244</name>
</gene>
<dbReference type="PANTHER" id="PTHR23284">
    <property type="entry name" value="PROLACTIN REGULATORY ELEMENT BINDING PROTEIN"/>
    <property type="match status" value="1"/>
</dbReference>
<keyword evidence="1 10" id="KW-0813">Transport</keyword>
<dbReference type="OrthoDB" id="16538at2759"/>
<comment type="similarity">
    <text evidence="10">Belongs to the WD repeat SEC12 family.</text>
</comment>
<evidence type="ECO:0000256" key="6">
    <source>
        <dbReference type="ARBA" id="ARBA00022892"/>
    </source>
</evidence>
<evidence type="ECO:0000313" key="11">
    <source>
        <dbReference type="EMBL" id="KAF2687450.1"/>
    </source>
</evidence>
<evidence type="ECO:0000256" key="5">
    <source>
        <dbReference type="ARBA" id="ARBA00022824"/>
    </source>
</evidence>
<evidence type="ECO:0000256" key="8">
    <source>
        <dbReference type="ARBA" id="ARBA00022989"/>
    </source>
</evidence>
<keyword evidence="8" id="KW-1133">Transmembrane helix</keyword>
<evidence type="ECO:0000313" key="12">
    <source>
        <dbReference type="Proteomes" id="UP000799291"/>
    </source>
</evidence>
<keyword evidence="9" id="KW-0472">Membrane</keyword>
<protein>
    <recommendedName>
        <fullName evidence="10">Guanine nucleotide-exchange factor SEC12</fullName>
    </recommendedName>
</protein>
<dbReference type="PANTHER" id="PTHR23284:SF0">
    <property type="entry name" value="PROLACTIN REGULATORY ELEMENT-BINDING PROTEIN"/>
    <property type="match status" value="1"/>
</dbReference>
<evidence type="ECO:0000256" key="7">
    <source>
        <dbReference type="ARBA" id="ARBA00022927"/>
    </source>
</evidence>
<keyword evidence="5 10" id="KW-0256">Endoplasmic reticulum</keyword>
<evidence type="ECO:0000256" key="3">
    <source>
        <dbReference type="ARBA" id="ARBA00022692"/>
    </source>
</evidence>
<keyword evidence="6" id="KW-0931">ER-Golgi transport</keyword>
<comment type="function">
    <text evidence="10">Guanine nucleotide-exchange factor (GEF) required for the formation or budding of transport vesicles from the ER.</text>
</comment>
<reference evidence="11" key="1">
    <citation type="journal article" date="2020" name="Stud. Mycol.">
        <title>101 Dothideomycetes genomes: a test case for predicting lifestyles and emergence of pathogens.</title>
        <authorList>
            <person name="Haridas S."/>
            <person name="Albert R."/>
            <person name="Binder M."/>
            <person name="Bloem J."/>
            <person name="Labutti K."/>
            <person name="Salamov A."/>
            <person name="Andreopoulos B."/>
            <person name="Baker S."/>
            <person name="Barry K."/>
            <person name="Bills G."/>
            <person name="Bluhm B."/>
            <person name="Cannon C."/>
            <person name="Castanera R."/>
            <person name="Culley D."/>
            <person name="Daum C."/>
            <person name="Ezra D."/>
            <person name="Gonzalez J."/>
            <person name="Henrissat B."/>
            <person name="Kuo A."/>
            <person name="Liang C."/>
            <person name="Lipzen A."/>
            <person name="Lutzoni F."/>
            <person name="Magnuson J."/>
            <person name="Mondo S."/>
            <person name="Nolan M."/>
            <person name="Ohm R."/>
            <person name="Pangilinan J."/>
            <person name="Park H.-J."/>
            <person name="Ramirez L."/>
            <person name="Alfaro M."/>
            <person name="Sun H."/>
            <person name="Tritt A."/>
            <person name="Yoshinaga Y."/>
            <person name="Zwiers L.-H."/>
            <person name="Turgeon B."/>
            <person name="Goodwin S."/>
            <person name="Spatafora J."/>
            <person name="Crous P."/>
            <person name="Grigoriev I."/>
        </authorList>
    </citation>
    <scope>NUCLEOTIDE SEQUENCE</scope>
    <source>
        <strain evidence="11">CBS 122367</strain>
    </source>
</reference>
<keyword evidence="7 10" id="KW-0653">Protein transport</keyword>
<dbReference type="AlphaFoldDB" id="A0A6G1JB47"/>
<accession>A0A6G1JB47</accession>
<dbReference type="Gene3D" id="2.130.10.10">
    <property type="entry name" value="YVTN repeat-like/Quinoprotein amine dehydrogenase"/>
    <property type="match status" value="1"/>
</dbReference>
<dbReference type="InterPro" id="IPR045260">
    <property type="entry name" value="Sec12-like"/>
</dbReference>
<evidence type="ECO:0000256" key="2">
    <source>
        <dbReference type="ARBA" id="ARBA00022574"/>
    </source>
</evidence>
<dbReference type="GO" id="GO:0000139">
    <property type="term" value="C:Golgi membrane"/>
    <property type="evidence" value="ECO:0007669"/>
    <property type="project" value="UniProtKB-SubCell"/>
</dbReference>
<evidence type="ECO:0000256" key="10">
    <source>
        <dbReference type="RuleBase" id="RU369019"/>
    </source>
</evidence>
<dbReference type="GO" id="GO:0005085">
    <property type="term" value="F:guanyl-nucleotide exchange factor activity"/>
    <property type="evidence" value="ECO:0007669"/>
    <property type="project" value="InterPro"/>
</dbReference>
<dbReference type="InterPro" id="IPR015943">
    <property type="entry name" value="WD40/YVTN_repeat-like_dom_sf"/>
</dbReference>
<keyword evidence="2 10" id="KW-0853">WD repeat</keyword>
<keyword evidence="3" id="KW-0812">Transmembrane</keyword>
<dbReference type="GO" id="GO:0003400">
    <property type="term" value="P:regulation of COPII vesicle coating"/>
    <property type="evidence" value="ECO:0007669"/>
    <property type="project" value="UniProtKB-UniRule"/>
</dbReference>
<dbReference type="GO" id="GO:0005789">
    <property type="term" value="C:endoplasmic reticulum membrane"/>
    <property type="evidence" value="ECO:0007669"/>
    <property type="project" value="UniProtKB-SubCell"/>
</dbReference>
<keyword evidence="12" id="KW-1185">Reference proteome</keyword>
<comment type="subcellular location">
    <subcellularLocation>
        <location evidence="10">Endoplasmic reticulum membrane</location>
        <topology evidence="10">Single-pass type II membrane protein</topology>
    </subcellularLocation>
    <subcellularLocation>
        <location evidence="10">Golgi apparatus membrane</location>
        <topology evidence="10">Single-pass type II membrane protein</topology>
    </subcellularLocation>
</comment>
<organism evidence="11 12">
    <name type="scientific">Lentithecium fluviatile CBS 122367</name>
    <dbReference type="NCBI Taxonomy" id="1168545"/>
    <lineage>
        <taxon>Eukaryota</taxon>
        <taxon>Fungi</taxon>
        <taxon>Dikarya</taxon>
        <taxon>Ascomycota</taxon>
        <taxon>Pezizomycotina</taxon>
        <taxon>Dothideomycetes</taxon>
        <taxon>Pleosporomycetidae</taxon>
        <taxon>Pleosporales</taxon>
        <taxon>Massarineae</taxon>
        <taxon>Lentitheciaceae</taxon>
        <taxon>Lentithecium</taxon>
    </lineage>
</organism>
<name>A0A6G1JB47_9PLEO</name>
<proteinExistence type="inferred from homology"/>
<sequence>MSRPTVSKAKTSYPLYAATFASSKPGVLVVGGGGGAGRHGVKNKISVFDFTTRAPTVEPCAEIEASQDDSVTSLAGLGAKDGLIVYAGINSSEEDRLKGNNEHFKSFEVRFPKKTSNAKEEKTPQGSIEFLSKSNLLKTPAADSARREGYQRIVRLSAPPRSISNTPNKRIGVVASGLAGDENEIVVFNATSSRPDNPKDVIERLALHKGQEANDVDIFDAGGGRFSVAYCTDYDVCFGRIQYDFDKRSVRESQRSKKVYSVPFADVSEKKGRPKVRCLRWLSSSHILLLANKPNRTGVELWVLRLYGEGQGTVLLRKKLGRHAKAAVDMDVALLDEDAKGRYQAVIAVAAIDVSLSVLTIDYNGDSMGRFSSFATYYGQVHELQMTKAVFSPFFRPEGTLGKNPAYLRLASISLGNSIDVETFQLQPLAKKPGSRHVLQTASRKALTEGARYLVIAMIVAAIALMLQGFIDPEGHYTKGLIPESLQNAARELTPPPALNHDAREAARFAKPESPMAKTGHRIVELLRLHNSNAEIAASAEQKALVIHHDPEEDGKLSTEIHQGDEDVVKKHTEAKRWEELSNGEQKRWKEKLVHAGMWAVEEGETVLKGIFFSEVGGIIGGVAQGVLG</sequence>